<dbReference type="InterPro" id="IPR029045">
    <property type="entry name" value="ClpP/crotonase-like_dom_sf"/>
</dbReference>
<organism evidence="2 3">
    <name type="scientific">Owenia fusiformis</name>
    <name type="common">Polychaete worm</name>
    <dbReference type="NCBI Taxonomy" id="6347"/>
    <lineage>
        <taxon>Eukaryota</taxon>
        <taxon>Metazoa</taxon>
        <taxon>Spiralia</taxon>
        <taxon>Lophotrochozoa</taxon>
        <taxon>Annelida</taxon>
        <taxon>Polychaeta</taxon>
        <taxon>Sedentaria</taxon>
        <taxon>Canalipalpata</taxon>
        <taxon>Sabellida</taxon>
        <taxon>Oweniida</taxon>
        <taxon>Oweniidae</taxon>
        <taxon>Owenia</taxon>
    </lineage>
</organism>
<reference evidence="2" key="1">
    <citation type="submission" date="2022-03" db="EMBL/GenBank/DDBJ databases">
        <authorList>
            <person name="Martin C."/>
        </authorList>
    </citation>
    <scope>NUCLEOTIDE SEQUENCE</scope>
</reference>
<comment type="similarity">
    <text evidence="1">Belongs to the enoyl-CoA hydratase/isomerase family.</text>
</comment>
<dbReference type="AlphaFoldDB" id="A0A8J1U3A5"/>
<dbReference type="CDD" id="cd06558">
    <property type="entry name" value="crotonase-like"/>
    <property type="match status" value="1"/>
</dbReference>
<gene>
    <name evidence="2" type="ORF">OFUS_LOCUS16670</name>
</gene>
<dbReference type="Pfam" id="PF00378">
    <property type="entry name" value="ECH_1"/>
    <property type="match status" value="1"/>
</dbReference>
<evidence type="ECO:0000256" key="1">
    <source>
        <dbReference type="ARBA" id="ARBA00005254"/>
    </source>
</evidence>
<name>A0A8J1U3A5_OWEFU</name>
<dbReference type="NCBIfam" id="NF006128">
    <property type="entry name" value="PRK08272.1"/>
    <property type="match status" value="1"/>
</dbReference>
<dbReference type="PANTHER" id="PTHR43802">
    <property type="entry name" value="ENOYL-COA HYDRATASE"/>
    <property type="match status" value="1"/>
</dbReference>
<comment type="caution">
    <text evidence="2">The sequence shown here is derived from an EMBL/GenBank/DDBJ whole genome shotgun (WGS) entry which is preliminary data.</text>
</comment>
<dbReference type="Proteomes" id="UP000749559">
    <property type="component" value="Unassembled WGS sequence"/>
</dbReference>
<dbReference type="PANTHER" id="PTHR43802:SF1">
    <property type="entry name" value="IP11341P-RELATED"/>
    <property type="match status" value="1"/>
</dbReference>
<dbReference type="SUPFAM" id="SSF52096">
    <property type="entry name" value="ClpP/crotonase"/>
    <property type="match status" value="1"/>
</dbReference>
<evidence type="ECO:0000313" key="3">
    <source>
        <dbReference type="Proteomes" id="UP000749559"/>
    </source>
</evidence>
<dbReference type="OrthoDB" id="6043982at2759"/>
<dbReference type="EMBL" id="CAIIXF020000008">
    <property type="protein sequence ID" value="CAH1791606.1"/>
    <property type="molecule type" value="Genomic_DNA"/>
</dbReference>
<proteinExistence type="inferred from homology"/>
<dbReference type="InterPro" id="IPR001753">
    <property type="entry name" value="Enoyl-CoA_hydra/iso"/>
</dbReference>
<dbReference type="Gene3D" id="3.90.226.10">
    <property type="entry name" value="2-enoyl-CoA Hydratase, Chain A, domain 1"/>
    <property type="match status" value="1"/>
</dbReference>
<accession>A0A8J1U3A5</accession>
<keyword evidence="3" id="KW-1185">Reference proteome</keyword>
<evidence type="ECO:0000313" key="2">
    <source>
        <dbReference type="EMBL" id="CAH1791606.1"/>
    </source>
</evidence>
<sequence>MAYRRVVQYGRIVTRAITCSSPPGNIGSSKINIKTFTSASMPGLDFQCLEYEVKDKIANIKLNRPERMNAITAGMTLELQQAVEMANMDDSVKLIVLSGKGGNFCSGYDLKEFAEGDRNHPCNQEMPWDPYLDYRFMSRATECYMSLWKSLKPVICKIDGVAIGGGSDMALCCDITVMAEDAVIGYPPSRIWGCPTTAMWVYRVGMEKAKRILFTGELIRGSEAAKMGLIGEAVPAEKLESAVDKLTSSMVTVPSNQLFFQKQVINQAIEQMGLFQTQRLATIFDGMARHTPEGVLFQKRCQEVGFKKAVRERDSGAETVWSSLTKSKL</sequence>
<protein>
    <submittedName>
        <fullName evidence="2">Uncharacterized protein</fullName>
    </submittedName>
</protein>